<dbReference type="GO" id="GO:0006629">
    <property type="term" value="P:lipid metabolic process"/>
    <property type="evidence" value="ECO:0007669"/>
    <property type="project" value="InterPro"/>
</dbReference>
<name>A0AA47P3A9_MERPO</name>
<dbReference type="Pfam" id="PF00388">
    <property type="entry name" value="PI-PLC-X"/>
    <property type="match status" value="1"/>
</dbReference>
<organism evidence="3 4">
    <name type="scientific">Merluccius polli</name>
    <name type="common">Benguela hake</name>
    <name type="synonym">Merluccius cadenati</name>
    <dbReference type="NCBI Taxonomy" id="89951"/>
    <lineage>
        <taxon>Eukaryota</taxon>
        <taxon>Metazoa</taxon>
        <taxon>Chordata</taxon>
        <taxon>Craniata</taxon>
        <taxon>Vertebrata</taxon>
        <taxon>Euteleostomi</taxon>
        <taxon>Actinopterygii</taxon>
        <taxon>Neopterygii</taxon>
        <taxon>Teleostei</taxon>
        <taxon>Neoteleostei</taxon>
        <taxon>Acanthomorphata</taxon>
        <taxon>Zeiogadaria</taxon>
        <taxon>Gadariae</taxon>
        <taxon>Gadiformes</taxon>
        <taxon>Gadoidei</taxon>
        <taxon>Merlucciidae</taxon>
        <taxon>Merluccius</taxon>
    </lineage>
</organism>
<feature type="domain" description="Phosphatidylinositol-specific phospholipase C X" evidence="2">
    <location>
        <begin position="74"/>
        <end position="246"/>
    </location>
</feature>
<dbReference type="PROSITE" id="PS50007">
    <property type="entry name" value="PIPLC_X_DOMAIN"/>
    <property type="match status" value="1"/>
</dbReference>
<dbReference type="GO" id="GO:0008081">
    <property type="term" value="F:phosphoric diester hydrolase activity"/>
    <property type="evidence" value="ECO:0007669"/>
    <property type="project" value="InterPro"/>
</dbReference>
<proteinExistence type="predicted"/>
<keyword evidence="4" id="KW-1185">Reference proteome</keyword>
<dbReference type="EMBL" id="JAOPHQ010002610">
    <property type="protein sequence ID" value="KAK0146178.1"/>
    <property type="molecule type" value="Genomic_DNA"/>
</dbReference>
<dbReference type="PANTHER" id="PTHR13593">
    <property type="match status" value="1"/>
</dbReference>
<dbReference type="Gene3D" id="3.20.20.190">
    <property type="entry name" value="Phosphatidylinositol (PI) phosphodiesterase"/>
    <property type="match status" value="1"/>
</dbReference>
<protein>
    <submittedName>
        <fullName evidence="3">PI-PLC X domain-containing protein 1</fullName>
    </submittedName>
</protein>
<dbReference type="InterPro" id="IPR042158">
    <property type="entry name" value="PLCXD1/2/3"/>
</dbReference>
<dbReference type="InterPro" id="IPR017946">
    <property type="entry name" value="PLC-like_Pdiesterase_TIM-brl"/>
</dbReference>
<evidence type="ECO:0000313" key="3">
    <source>
        <dbReference type="EMBL" id="KAK0146178.1"/>
    </source>
</evidence>
<sequence length="364" mass="41317">MQSGQQPAWEEQPGSQEQPGAARRCIHGSSASLDCGTTRKIKRNTGLRAMSARSALKELPMEDWMGHLPAALWDIPLCNLAIPGSHNAITYCLDMNDRSPVDLTQPDMLQKLDKYMKPLIRPFVYKWAVTQEHAIWQQLDCGVRYCDLRIAHRPTDTSTDLYFYHGVYTTVTVETVLTEIRRWLDAHPREVVILSFSHFLGLNQELHMLLITAIRAAFATKLCPKTEPVTLRNLWELGYQVIVSYEHKLASGQNDLWAHIPYWWANKCKPEALIQEFEHRKKHGRPGGFFVTGINLTEDLKYICSHPTESLKDLVTSTYPALLAWVREQSPGSQVGSLNIIAGDFISESQFVPSVVALNEKLLH</sequence>
<dbReference type="PANTHER" id="PTHR13593:SF131">
    <property type="entry name" value="PI-PLC X DOMAIN-CONTAINING PROTEIN 1"/>
    <property type="match status" value="1"/>
</dbReference>
<dbReference type="AlphaFoldDB" id="A0AA47P3A9"/>
<evidence type="ECO:0000259" key="2">
    <source>
        <dbReference type="SMART" id="SM00148"/>
    </source>
</evidence>
<evidence type="ECO:0000256" key="1">
    <source>
        <dbReference type="SAM" id="MobiDB-lite"/>
    </source>
</evidence>
<accession>A0AA47P3A9</accession>
<dbReference type="SUPFAM" id="SSF51695">
    <property type="entry name" value="PLC-like phosphodiesterases"/>
    <property type="match status" value="1"/>
</dbReference>
<dbReference type="InterPro" id="IPR000909">
    <property type="entry name" value="PLipase_C_PInositol-sp_X_dom"/>
</dbReference>
<dbReference type="CDD" id="cd08616">
    <property type="entry name" value="PI-PLCXD1c"/>
    <property type="match status" value="1"/>
</dbReference>
<gene>
    <name evidence="3" type="primary">PLCXD1_1</name>
    <name evidence="3" type="ORF">N1851_014527</name>
</gene>
<dbReference type="Proteomes" id="UP001174136">
    <property type="component" value="Unassembled WGS sequence"/>
</dbReference>
<comment type="caution">
    <text evidence="3">The sequence shown here is derived from an EMBL/GenBank/DDBJ whole genome shotgun (WGS) entry which is preliminary data.</text>
</comment>
<dbReference type="SMART" id="SM00148">
    <property type="entry name" value="PLCXc"/>
    <property type="match status" value="1"/>
</dbReference>
<evidence type="ECO:0000313" key="4">
    <source>
        <dbReference type="Proteomes" id="UP001174136"/>
    </source>
</evidence>
<reference evidence="3" key="1">
    <citation type="journal article" date="2023" name="Front. Mar. Sci.">
        <title>A new Merluccius polli reference genome to investigate the effects of global change in West African waters.</title>
        <authorList>
            <person name="Mateo J.L."/>
            <person name="Blanco-Fernandez C."/>
            <person name="Garcia-Vazquez E."/>
            <person name="Machado-Schiaffino G."/>
        </authorList>
    </citation>
    <scope>NUCLEOTIDE SEQUENCE</scope>
    <source>
        <strain evidence="3">C29</strain>
        <tissue evidence="3">Fin</tissue>
    </source>
</reference>
<feature type="region of interest" description="Disordered" evidence="1">
    <location>
        <begin position="1"/>
        <end position="23"/>
    </location>
</feature>
<dbReference type="InterPro" id="IPR051057">
    <property type="entry name" value="PI-PLC_domain"/>
</dbReference>